<organism evidence="2 3">
    <name type="scientific">Geoalkalibacter ferrihydriticus DSM 17813</name>
    <dbReference type="NCBI Taxonomy" id="1121915"/>
    <lineage>
        <taxon>Bacteria</taxon>
        <taxon>Pseudomonadati</taxon>
        <taxon>Thermodesulfobacteriota</taxon>
        <taxon>Desulfuromonadia</taxon>
        <taxon>Desulfuromonadales</taxon>
        <taxon>Geoalkalibacteraceae</taxon>
        <taxon>Geoalkalibacter</taxon>
    </lineage>
</organism>
<comment type="caution">
    <text evidence="2">The sequence shown here is derived from an EMBL/GenBank/DDBJ whole genome shotgun (WGS) entry which is preliminary data.</text>
</comment>
<evidence type="ECO:0000256" key="1">
    <source>
        <dbReference type="SAM" id="SignalP"/>
    </source>
</evidence>
<accession>A0A0C2EB38</accession>
<name>A0A0C2EB38_9BACT</name>
<evidence type="ECO:0000313" key="2">
    <source>
        <dbReference type="EMBL" id="KIH75798.1"/>
    </source>
</evidence>
<dbReference type="EMBL" id="JWJD01000007">
    <property type="protein sequence ID" value="KIH75798.1"/>
    <property type="molecule type" value="Genomic_DNA"/>
</dbReference>
<dbReference type="RefSeq" id="WP_040100576.1">
    <property type="nucleotide sequence ID" value="NZ_JWJD01000007.1"/>
</dbReference>
<evidence type="ECO:0000313" key="3">
    <source>
        <dbReference type="Proteomes" id="UP000035068"/>
    </source>
</evidence>
<feature type="chain" id="PRO_5002147899" description="DUF2946 domain-containing protein" evidence="1">
    <location>
        <begin position="30"/>
        <end position="103"/>
    </location>
</feature>
<sequence>MSRLLRKIVILPLLLTLLLVMSSPTHSVAVPEKTCCAHAGHDPAPDVADVSVECPFCGVVSFDLTTPFPIHAYQTESRSLPMGPAAPNPSQFFSVIDWPPERG</sequence>
<protein>
    <recommendedName>
        <fullName evidence="4">DUF2946 domain-containing protein</fullName>
    </recommendedName>
</protein>
<proteinExistence type="predicted"/>
<keyword evidence="3" id="KW-1185">Reference proteome</keyword>
<reference evidence="2 3" key="1">
    <citation type="submission" date="2014-12" db="EMBL/GenBank/DDBJ databases">
        <title>Genomes of Geoalkalibacter ferrihydriticus and Geoalkalibacter subterraneus, two haloalkaliphilic metal-reducing members of the Geobacteraceae.</title>
        <authorList>
            <person name="Badalamenti J.P."/>
            <person name="Torres C.I."/>
            <person name="Krajmalnik-Brown R."/>
            <person name="Bond D.R."/>
        </authorList>
    </citation>
    <scope>NUCLEOTIDE SEQUENCE [LARGE SCALE GENOMIC DNA]</scope>
    <source>
        <strain evidence="2 3">DSM 17813</strain>
    </source>
</reference>
<feature type="signal peptide" evidence="1">
    <location>
        <begin position="1"/>
        <end position="29"/>
    </location>
</feature>
<dbReference type="Proteomes" id="UP000035068">
    <property type="component" value="Unassembled WGS sequence"/>
</dbReference>
<gene>
    <name evidence="2" type="ORF">GFER_14480</name>
</gene>
<dbReference type="AlphaFoldDB" id="A0A0C2EB38"/>
<keyword evidence="1" id="KW-0732">Signal</keyword>
<evidence type="ECO:0008006" key="4">
    <source>
        <dbReference type="Google" id="ProtNLM"/>
    </source>
</evidence>